<sequence length="29" mass="2991">MVIEVFVAADAARGLTLSSMYARNSFGGG</sequence>
<evidence type="ECO:0000313" key="1">
    <source>
        <dbReference type="EMBL" id="RVD79583.1"/>
    </source>
</evidence>
<dbReference type="AlphaFoldDB" id="A0AA94ESZ0"/>
<protein>
    <submittedName>
        <fullName evidence="1">Uncharacterized protein</fullName>
    </submittedName>
</protein>
<name>A0AA94ESZ0_9PSED</name>
<reference evidence="1 2" key="1">
    <citation type="submission" date="2016-10" db="EMBL/GenBank/DDBJ databases">
        <title>Search of new enzymes for the oxidation of sulfur compounds.</title>
        <authorList>
            <person name="Novo A."/>
            <person name="Moreira I.S."/>
            <person name="Castro P.M."/>
        </authorList>
    </citation>
    <scope>NUCLEOTIDE SEQUENCE [LARGE SCALE GENOMIC DNA]</scope>
    <source>
        <strain evidence="1 2">A9</strain>
    </source>
</reference>
<evidence type="ECO:0000313" key="2">
    <source>
        <dbReference type="Proteomes" id="UP000288002"/>
    </source>
</evidence>
<accession>A0AA94ESZ0</accession>
<comment type="caution">
    <text evidence="1">The sequence shown here is derived from an EMBL/GenBank/DDBJ whole genome shotgun (WGS) entry which is preliminary data.</text>
</comment>
<dbReference type="Proteomes" id="UP000288002">
    <property type="component" value="Unassembled WGS sequence"/>
</dbReference>
<gene>
    <name evidence="1" type="ORF">A9HBioS_0107</name>
</gene>
<proteinExistence type="predicted"/>
<dbReference type="EMBL" id="MKWS01000001">
    <property type="protein sequence ID" value="RVD79583.1"/>
    <property type="molecule type" value="Genomic_DNA"/>
</dbReference>
<organism evidence="1 2">
    <name type="scientific">Pseudomonas koreensis</name>
    <dbReference type="NCBI Taxonomy" id="198620"/>
    <lineage>
        <taxon>Bacteria</taxon>
        <taxon>Pseudomonadati</taxon>
        <taxon>Pseudomonadota</taxon>
        <taxon>Gammaproteobacteria</taxon>
        <taxon>Pseudomonadales</taxon>
        <taxon>Pseudomonadaceae</taxon>
        <taxon>Pseudomonas</taxon>
    </lineage>
</organism>